<evidence type="ECO:0000259" key="4">
    <source>
        <dbReference type="Pfam" id="PF25954"/>
    </source>
</evidence>
<accession>A0ABW1EGT9</accession>
<dbReference type="PROSITE" id="PS51257">
    <property type="entry name" value="PROKAR_LIPOPROTEIN"/>
    <property type="match status" value="1"/>
</dbReference>
<gene>
    <name evidence="7" type="ORF">ACFPT7_12710</name>
</gene>
<dbReference type="Pfam" id="PF25973">
    <property type="entry name" value="BSH_CzcB"/>
    <property type="match status" value="1"/>
</dbReference>
<evidence type="ECO:0000259" key="5">
    <source>
        <dbReference type="Pfam" id="PF25967"/>
    </source>
</evidence>
<sequence>MKAWKMQSMTGVALACVMLAMAGCKKAEETPAAVAAVEAATPKVGEIAAEIHADATLSPLAQAAIEPKVTAPVEKFVVQRGDKVKQGQLLVVLENRDLSAAAMDNEGAYTSAEASYQTATKATVPEDYTRAQLDLAQAKANFDLSETIVKARTQLFAQGAIPGRDLDTAKAALVQAQSAYDLAKQHFEAVQKTSNQAALESAKGQLQSAKGKFEGAKAQLSYTEIHSPISGYVTDRPLFAGETATAGTPVITVMDTSALIAKVHVAQLLAQQLKVGGEASLQVQGADKEVPAKIALISPALDAGSTTIEVWVRIENPKNQLKAGTPVQVTMTGREVPNALLVPTSAILSSAGGAEGAAGKYVLVIGGDSTVKKRPVTVGVQTEDQTQILSGITSKDMVVTAGGFGLDEGTKVKIGAPDKGDDDKAAGGDDK</sequence>
<evidence type="ECO:0000256" key="1">
    <source>
        <dbReference type="ARBA" id="ARBA00009477"/>
    </source>
</evidence>
<organism evidence="7 8">
    <name type="scientific">Acidicapsa dinghuensis</name>
    <dbReference type="NCBI Taxonomy" id="2218256"/>
    <lineage>
        <taxon>Bacteria</taxon>
        <taxon>Pseudomonadati</taxon>
        <taxon>Acidobacteriota</taxon>
        <taxon>Terriglobia</taxon>
        <taxon>Terriglobales</taxon>
        <taxon>Acidobacteriaceae</taxon>
        <taxon>Acidicapsa</taxon>
    </lineage>
</organism>
<dbReference type="Gene3D" id="2.40.420.20">
    <property type="match status" value="1"/>
</dbReference>
<dbReference type="PANTHER" id="PTHR30469:SF15">
    <property type="entry name" value="HLYD FAMILY OF SECRETION PROTEINS"/>
    <property type="match status" value="1"/>
</dbReference>
<name>A0ABW1EGT9_9BACT</name>
<evidence type="ECO:0000313" key="8">
    <source>
        <dbReference type="Proteomes" id="UP001596091"/>
    </source>
</evidence>
<dbReference type="Pfam" id="PF25954">
    <property type="entry name" value="Beta-barrel_RND_2"/>
    <property type="match status" value="1"/>
</dbReference>
<feature type="region of interest" description="Disordered" evidence="2">
    <location>
        <begin position="410"/>
        <end position="431"/>
    </location>
</feature>
<evidence type="ECO:0000313" key="7">
    <source>
        <dbReference type="EMBL" id="MFC5863159.1"/>
    </source>
</evidence>
<feature type="signal peptide" evidence="3">
    <location>
        <begin position="1"/>
        <end position="22"/>
    </location>
</feature>
<feature type="domain" description="Multidrug resistance protein MdtA-like C-terminal permuted SH3" evidence="5">
    <location>
        <begin position="338"/>
        <end position="402"/>
    </location>
</feature>
<dbReference type="Gene3D" id="1.10.287.470">
    <property type="entry name" value="Helix hairpin bin"/>
    <property type="match status" value="1"/>
</dbReference>
<feature type="domain" description="CusB-like beta-barrel" evidence="4">
    <location>
        <begin position="262"/>
        <end position="333"/>
    </location>
</feature>
<dbReference type="InterPro" id="IPR058627">
    <property type="entry name" value="MdtA-like_C"/>
</dbReference>
<dbReference type="PANTHER" id="PTHR30469">
    <property type="entry name" value="MULTIDRUG RESISTANCE PROTEIN MDTA"/>
    <property type="match status" value="1"/>
</dbReference>
<dbReference type="InterPro" id="IPR006143">
    <property type="entry name" value="RND_pump_MFP"/>
</dbReference>
<feature type="chain" id="PRO_5046517933" evidence="3">
    <location>
        <begin position="23"/>
        <end position="431"/>
    </location>
</feature>
<proteinExistence type="inferred from homology"/>
<dbReference type="InterPro" id="IPR058792">
    <property type="entry name" value="Beta-barrel_RND_2"/>
</dbReference>
<dbReference type="RefSeq" id="WP_263339648.1">
    <property type="nucleotide sequence ID" value="NZ_JAGSYH010000005.1"/>
</dbReference>
<dbReference type="Gene3D" id="2.40.50.100">
    <property type="match status" value="1"/>
</dbReference>
<evidence type="ECO:0000256" key="2">
    <source>
        <dbReference type="SAM" id="MobiDB-lite"/>
    </source>
</evidence>
<comment type="caution">
    <text evidence="7">The sequence shown here is derived from an EMBL/GenBank/DDBJ whole genome shotgun (WGS) entry which is preliminary data.</text>
</comment>
<dbReference type="Pfam" id="PF25967">
    <property type="entry name" value="RND-MFP_C"/>
    <property type="match status" value="1"/>
</dbReference>
<evidence type="ECO:0000259" key="6">
    <source>
        <dbReference type="Pfam" id="PF25973"/>
    </source>
</evidence>
<protein>
    <submittedName>
        <fullName evidence="7">Efflux RND transporter periplasmic adaptor subunit</fullName>
    </submittedName>
</protein>
<dbReference type="SUPFAM" id="SSF111369">
    <property type="entry name" value="HlyD-like secretion proteins"/>
    <property type="match status" value="1"/>
</dbReference>
<keyword evidence="3" id="KW-0732">Signal</keyword>
<reference evidence="8" key="1">
    <citation type="journal article" date="2019" name="Int. J. Syst. Evol. Microbiol.">
        <title>The Global Catalogue of Microorganisms (GCM) 10K type strain sequencing project: providing services to taxonomists for standard genome sequencing and annotation.</title>
        <authorList>
            <consortium name="The Broad Institute Genomics Platform"/>
            <consortium name="The Broad Institute Genome Sequencing Center for Infectious Disease"/>
            <person name="Wu L."/>
            <person name="Ma J."/>
        </authorList>
    </citation>
    <scope>NUCLEOTIDE SEQUENCE [LARGE SCALE GENOMIC DNA]</scope>
    <source>
        <strain evidence="8">JCM 4087</strain>
    </source>
</reference>
<evidence type="ECO:0000256" key="3">
    <source>
        <dbReference type="SAM" id="SignalP"/>
    </source>
</evidence>
<dbReference type="InterPro" id="IPR058647">
    <property type="entry name" value="BSH_CzcB-like"/>
</dbReference>
<keyword evidence="8" id="KW-1185">Reference proteome</keyword>
<dbReference type="NCBIfam" id="TIGR01730">
    <property type="entry name" value="RND_mfp"/>
    <property type="match status" value="1"/>
</dbReference>
<dbReference type="Proteomes" id="UP001596091">
    <property type="component" value="Unassembled WGS sequence"/>
</dbReference>
<dbReference type="Gene3D" id="2.40.30.170">
    <property type="match status" value="1"/>
</dbReference>
<comment type="similarity">
    <text evidence="1">Belongs to the membrane fusion protein (MFP) (TC 8.A.1) family.</text>
</comment>
<dbReference type="EMBL" id="JBHSPH010000003">
    <property type="protein sequence ID" value="MFC5863159.1"/>
    <property type="molecule type" value="Genomic_DNA"/>
</dbReference>
<feature type="domain" description="CzcB-like barrel-sandwich hybrid" evidence="6">
    <location>
        <begin position="63"/>
        <end position="255"/>
    </location>
</feature>